<dbReference type="InterPro" id="IPR023780">
    <property type="entry name" value="Chromo_domain"/>
</dbReference>
<comment type="caution">
    <text evidence="4">The sequence shown here is derived from an EMBL/GenBank/DDBJ whole genome shotgun (WGS) entry which is preliminary data.</text>
</comment>
<feature type="region of interest" description="Disordered" evidence="2">
    <location>
        <begin position="175"/>
        <end position="196"/>
    </location>
</feature>
<comment type="subunit">
    <text evidence="1">Component of the NuA4 histone acetyltransferase complex.</text>
</comment>
<feature type="domain" description="Chromo" evidence="3">
    <location>
        <begin position="382"/>
        <end position="449"/>
    </location>
</feature>
<protein>
    <recommendedName>
        <fullName evidence="3">Chromo domain-containing protein</fullName>
    </recommendedName>
</protein>
<dbReference type="Proteomes" id="UP001251528">
    <property type="component" value="Unassembled WGS sequence"/>
</dbReference>
<sequence>METVIVIDSSDDEPWTPEPPIATTQPMKTTEFLVELKPRPRYAPGRGPALQPLRLLPPEESTVYIRERVLLDSPGLAEDGRPLPKRMTYIVGWRDLPAASLLVPAMQVLDYVSPRALEEFEDRFEAELDKQRQNNEKTMGAKLGRKAKARPPAHTDIEQATAIVAQDETLARPKTGAMSLSTPQKRKRADFDGLSDEYDSPSNQLAREMFGHGSSRGNSADMFANADDGVEERLGSQTTDTETKVKPNEFEHSKKMTPIPLPPHIIGMLDKQKPLSEDESKKSSVGLQADDFLAPASRNDLVPSIEGGTFSSGTGSSLISGDNGIATSPVTRGSTRELRGSTSTSRKRSSDSSKKPLPSKQSPKKRKHSPLVKQVIDSQATWEVERLEDSNVYDVEGRGFVRYFLVRWAGDWPPEQQTTWEPEEHIPREMVRAYMKIDKKRRAKRAAQSRRDQKRNHLFMAAPSAAEHGWAVATRYSSVSDAFEGDTGKDEGPGDAPSSISEDQNPYLGEHELDSEVFVVEGSTQTTGNYGANTPITLPYIIGA</sequence>
<dbReference type="GO" id="GO:0006338">
    <property type="term" value="P:chromatin remodeling"/>
    <property type="evidence" value="ECO:0007669"/>
    <property type="project" value="UniProtKB-ARBA"/>
</dbReference>
<dbReference type="InterPro" id="IPR016197">
    <property type="entry name" value="Chromo-like_dom_sf"/>
</dbReference>
<keyword evidence="5" id="KW-1185">Reference proteome</keyword>
<dbReference type="SUPFAM" id="SSF54160">
    <property type="entry name" value="Chromo domain-like"/>
    <property type="match status" value="1"/>
</dbReference>
<organism evidence="4 5">
    <name type="scientific">Conoideocrella luteorostrata</name>
    <dbReference type="NCBI Taxonomy" id="1105319"/>
    <lineage>
        <taxon>Eukaryota</taxon>
        <taxon>Fungi</taxon>
        <taxon>Dikarya</taxon>
        <taxon>Ascomycota</taxon>
        <taxon>Pezizomycotina</taxon>
        <taxon>Sordariomycetes</taxon>
        <taxon>Hypocreomycetidae</taxon>
        <taxon>Hypocreales</taxon>
        <taxon>Clavicipitaceae</taxon>
        <taxon>Conoideocrella</taxon>
    </lineage>
</organism>
<dbReference type="InterPro" id="IPR000953">
    <property type="entry name" value="Chromo/chromo_shadow_dom"/>
</dbReference>
<evidence type="ECO:0000313" key="4">
    <source>
        <dbReference type="EMBL" id="KAK2612759.1"/>
    </source>
</evidence>
<reference evidence="4" key="1">
    <citation type="submission" date="2023-06" db="EMBL/GenBank/DDBJ databases">
        <title>Conoideocrella luteorostrata (Hypocreales: Clavicipitaceae), a potential biocontrol fungus for elongate hemlock scale in United States Christmas tree production areas.</title>
        <authorList>
            <person name="Barrett H."/>
            <person name="Lovett B."/>
            <person name="Macias A.M."/>
            <person name="Stajich J.E."/>
            <person name="Kasson M.T."/>
        </authorList>
    </citation>
    <scope>NUCLEOTIDE SEQUENCE</scope>
    <source>
        <strain evidence="4">ARSEF 14590</strain>
    </source>
</reference>
<gene>
    <name evidence="4" type="ORF">QQS21_001210</name>
</gene>
<evidence type="ECO:0000256" key="2">
    <source>
        <dbReference type="SAM" id="MobiDB-lite"/>
    </source>
</evidence>
<feature type="compositionally biased region" description="Basic and acidic residues" evidence="2">
    <location>
        <begin position="241"/>
        <end position="254"/>
    </location>
</feature>
<feature type="region of interest" description="Disordered" evidence="2">
    <location>
        <begin position="298"/>
        <end position="373"/>
    </location>
</feature>
<name>A0AAJ0CXF9_9HYPO</name>
<dbReference type="Gene3D" id="2.40.50.40">
    <property type="match status" value="1"/>
</dbReference>
<feature type="region of interest" description="Disordered" evidence="2">
    <location>
        <begin position="482"/>
        <end position="506"/>
    </location>
</feature>
<evidence type="ECO:0000259" key="3">
    <source>
        <dbReference type="PROSITE" id="PS50013"/>
    </source>
</evidence>
<dbReference type="AlphaFoldDB" id="A0AAJ0CXF9"/>
<feature type="region of interest" description="Disordered" evidence="2">
    <location>
        <begin position="1"/>
        <end position="28"/>
    </location>
</feature>
<proteinExistence type="predicted"/>
<feature type="region of interest" description="Disordered" evidence="2">
    <location>
        <begin position="233"/>
        <end position="267"/>
    </location>
</feature>
<evidence type="ECO:0000256" key="1">
    <source>
        <dbReference type="ARBA" id="ARBA00011353"/>
    </source>
</evidence>
<dbReference type="PROSITE" id="PS50013">
    <property type="entry name" value="CHROMO_2"/>
    <property type="match status" value="1"/>
</dbReference>
<feature type="compositionally biased region" description="Low complexity" evidence="2">
    <location>
        <begin position="304"/>
        <end position="321"/>
    </location>
</feature>
<dbReference type="EMBL" id="JASWJB010000012">
    <property type="protein sequence ID" value="KAK2612759.1"/>
    <property type="molecule type" value="Genomic_DNA"/>
</dbReference>
<evidence type="ECO:0000313" key="5">
    <source>
        <dbReference type="Proteomes" id="UP001251528"/>
    </source>
</evidence>
<accession>A0AAJ0CXF9</accession>
<dbReference type="CDD" id="cd00024">
    <property type="entry name" value="CD_CSD"/>
    <property type="match status" value="1"/>
</dbReference>
<dbReference type="Pfam" id="PF00385">
    <property type="entry name" value="Chromo"/>
    <property type="match status" value="1"/>
</dbReference>